<dbReference type="AlphaFoldDB" id="A0AAV2QZD9"/>
<comment type="caution">
    <text evidence="1">The sequence shown here is derived from an EMBL/GenBank/DDBJ whole genome shotgun (WGS) entry which is preliminary data.</text>
</comment>
<dbReference type="Gene3D" id="3.60.10.10">
    <property type="entry name" value="Endonuclease/exonuclease/phosphatase"/>
    <property type="match status" value="1"/>
</dbReference>
<protein>
    <submittedName>
        <fullName evidence="1">Uncharacterized protein</fullName>
    </submittedName>
</protein>
<reference evidence="1 2" key="1">
    <citation type="submission" date="2024-05" db="EMBL/GenBank/DDBJ databases">
        <authorList>
            <person name="Wallberg A."/>
        </authorList>
    </citation>
    <scope>NUCLEOTIDE SEQUENCE [LARGE SCALE GENOMIC DNA]</scope>
</reference>
<sequence length="285" mass="33439">MFHQQVNFTYFRENYGSRLDRIYAGDFKSNFNNIQVMPMTISDHHCVVAEINLDLPPRLGRPNWKLNTKLLELKNIEYEFKVIWDRLCTFKKGYNNINGWWDSCAKKGISNFFKKKGKEQSKMKQGLLKYLEIKLHKIYQNMHATGNIDMGEVKRLKDKINSIKECILEGVKIRARVLEQVEGEKASSTLLGKQNNNRYKPIISQIKTEQCIEPFAPNVTLNTQSDISKYITKYYESLYCKKSIDEGKQEWFLSYVNRSIDSCDNEILTKIIDEDEILEIIKSFS</sequence>
<dbReference type="InterPro" id="IPR036691">
    <property type="entry name" value="Endo/exonu/phosph_ase_sf"/>
</dbReference>
<dbReference type="EMBL" id="CAXKWB010011834">
    <property type="protein sequence ID" value="CAL4102399.1"/>
    <property type="molecule type" value="Genomic_DNA"/>
</dbReference>
<accession>A0AAV2QZD9</accession>
<name>A0AAV2QZD9_MEGNR</name>
<organism evidence="1 2">
    <name type="scientific">Meganyctiphanes norvegica</name>
    <name type="common">Northern krill</name>
    <name type="synonym">Thysanopoda norvegica</name>
    <dbReference type="NCBI Taxonomy" id="48144"/>
    <lineage>
        <taxon>Eukaryota</taxon>
        <taxon>Metazoa</taxon>
        <taxon>Ecdysozoa</taxon>
        <taxon>Arthropoda</taxon>
        <taxon>Crustacea</taxon>
        <taxon>Multicrustacea</taxon>
        <taxon>Malacostraca</taxon>
        <taxon>Eumalacostraca</taxon>
        <taxon>Eucarida</taxon>
        <taxon>Euphausiacea</taxon>
        <taxon>Euphausiidae</taxon>
        <taxon>Meganyctiphanes</taxon>
    </lineage>
</organism>
<gene>
    <name evidence="1" type="ORF">MNOR_LOCUS17308</name>
</gene>
<feature type="non-terminal residue" evidence="1">
    <location>
        <position position="285"/>
    </location>
</feature>
<evidence type="ECO:0000313" key="2">
    <source>
        <dbReference type="Proteomes" id="UP001497623"/>
    </source>
</evidence>
<proteinExistence type="predicted"/>
<dbReference type="Proteomes" id="UP001497623">
    <property type="component" value="Unassembled WGS sequence"/>
</dbReference>
<keyword evidence="2" id="KW-1185">Reference proteome</keyword>
<dbReference type="SUPFAM" id="SSF56219">
    <property type="entry name" value="DNase I-like"/>
    <property type="match status" value="1"/>
</dbReference>
<evidence type="ECO:0000313" key="1">
    <source>
        <dbReference type="EMBL" id="CAL4102399.1"/>
    </source>
</evidence>